<dbReference type="GeneID" id="23890803"/>
<keyword evidence="5" id="KW-1185">Reference proteome</keyword>
<evidence type="ECO:0000256" key="1">
    <source>
        <dbReference type="ARBA" id="ARBA00022664"/>
    </source>
</evidence>
<dbReference type="HOGENOM" id="CLU_525807_0_0_1"/>
<feature type="region of interest" description="Disordered" evidence="2">
    <location>
        <begin position="258"/>
        <end position="283"/>
    </location>
</feature>
<feature type="compositionally biased region" description="Basic residues" evidence="2">
    <location>
        <begin position="265"/>
        <end position="274"/>
    </location>
</feature>
<dbReference type="GO" id="GO:0008270">
    <property type="term" value="F:zinc ion binding"/>
    <property type="evidence" value="ECO:0007669"/>
    <property type="project" value="InterPro"/>
</dbReference>
<protein>
    <recommendedName>
        <fullName evidence="3">Retrovirus-related Pol polyprotein from transposon TNT 1-94-like beta-barrel domain-containing protein</fullName>
    </recommendedName>
</protein>
<evidence type="ECO:0000256" key="2">
    <source>
        <dbReference type="SAM" id="MobiDB-lite"/>
    </source>
</evidence>
<evidence type="ECO:0000313" key="4">
    <source>
        <dbReference type="EMBL" id="AGV14655.1"/>
    </source>
</evidence>
<accession>T2BNA6</accession>
<dbReference type="GO" id="GO:0003676">
    <property type="term" value="F:nucleic acid binding"/>
    <property type="evidence" value="ECO:0007669"/>
    <property type="project" value="InterPro"/>
</dbReference>
<name>T2BNA6_CRYN9</name>
<dbReference type="RefSeq" id="XP_012052327.1">
    <property type="nucleotide sequence ID" value="XM_012196937.1"/>
</dbReference>
<dbReference type="SUPFAM" id="SSF57756">
    <property type="entry name" value="Retrovirus zinc finger-like domains"/>
    <property type="match status" value="1"/>
</dbReference>
<dbReference type="InterPro" id="IPR054722">
    <property type="entry name" value="PolX-like_BBD"/>
</dbReference>
<evidence type="ECO:0000259" key="3">
    <source>
        <dbReference type="Pfam" id="PF22936"/>
    </source>
</evidence>
<organism evidence="4 5">
    <name type="scientific">Cryptococcus neoformans (strain H99 / ATCC 208821 / CBS 10515 / FGSC 9487)</name>
    <name type="common">Cryptococcus neoformans var. grubii serotype A</name>
    <dbReference type="NCBI Taxonomy" id="235443"/>
    <lineage>
        <taxon>Eukaryota</taxon>
        <taxon>Fungi</taxon>
        <taxon>Dikarya</taxon>
        <taxon>Basidiomycota</taxon>
        <taxon>Agaricomycotina</taxon>
        <taxon>Tremellomycetes</taxon>
        <taxon>Tremellales</taxon>
        <taxon>Cryptococcaceae</taxon>
        <taxon>Cryptococcus</taxon>
        <taxon>Cryptococcus neoformans species complex</taxon>
    </lineage>
</organism>
<gene>
    <name evidence="4" type="ORF">CNAG_07998</name>
</gene>
<feature type="domain" description="Retrovirus-related Pol polyprotein from transposon TNT 1-94-like beta-barrel" evidence="3">
    <location>
        <begin position="329"/>
        <end position="407"/>
    </location>
</feature>
<dbReference type="AlphaFoldDB" id="T2BNA6"/>
<dbReference type="KEGG" id="cng:CNAG_07998"/>
<dbReference type="EMBL" id="CP003829">
    <property type="protein sequence ID" value="AGV14655.1"/>
    <property type="molecule type" value="Genomic_DNA"/>
</dbReference>
<keyword evidence="1" id="KW-0507">mRNA processing</keyword>
<dbReference type="VEuPathDB" id="FungiDB:CNAG_07998"/>
<dbReference type="Pfam" id="PF22936">
    <property type="entry name" value="Pol_BBD"/>
    <property type="match status" value="1"/>
</dbReference>
<dbReference type="InterPro" id="IPR036875">
    <property type="entry name" value="Znf_CCHC_sf"/>
</dbReference>
<proteinExistence type="predicted"/>
<evidence type="ECO:0000313" key="5">
    <source>
        <dbReference type="Proteomes" id="UP000010091"/>
    </source>
</evidence>
<dbReference type="GO" id="GO:0006397">
    <property type="term" value="P:mRNA processing"/>
    <property type="evidence" value="ECO:0007669"/>
    <property type="project" value="UniProtKB-KW"/>
</dbReference>
<dbReference type="OrthoDB" id="422839at2759"/>
<reference evidence="4 5" key="1">
    <citation type="journal article" date="2014" name="PLoS Genet.">
        <title>Analysis of the genome and transcriptome of Cryptococcus neoformans var. grubii reveals complex RNA expression and microevolution leading to virulence attenuation.</title>
        <authorList>
            <person name="Janbon G."/>
            <person name="Ormerod K.L."/>
            <person name="Paulet D."/>
            <person name="Byrnes E.J.III."/>
            <person name="Yadav V."/>
            <person name="Chatterjee G."/>
            <person name="Mullapudi N."/>
            <person name="Hon C.C."/>
            <person name="Billmyre R.B."/>
            <person name="Brunel F."/>
            <person name="Bahn Y.S."/>
            <person name="Chen W."/>
            <person name="Chen Y."/>
            <person name="Chow E.W."/>
            <person name="Coppee J.Y."/>
            <person name="Floyd-Averette A."/>
            <person name="Gaillardin C."/>
            <person name="Gerik K.J."/>
            <person name="Goldberg J."/>
            <person name="Gonzalez-Hilarion S."/>
            <person name="Gujja S."/>
            <person name="Hamlin J.L."/>
            <person name="Hsueh Y.P."/>
            <person name="Ianiri G."/>
            <person name="Jones S."/>
            <person name="Kodira C.D."/>
            <person name="Kozubowski L."/>
            <person name="Lam W."/>
            <person name="Marra M."/>
            <person name="Mesner L.D."/>
            <person name="Mieczkowski P.A."/>
            <person name="Moyrand F."/>
            <person name="Nielsen K."/>
            <person name="Proux C."/>
            <person name="Rossignol T."/>
            <person name="Schein J.E."/>
            <person name="Sun S."/>
            <person name="Wollschlaeger C."/>
            <person name="Wood I.A."/>
            <person name="Zeng Q."/>
            <person name="Neuveglise C."/>
            <person name="Newlon C.S."/>
            <person name="Perfect J.R."/>
            <person name="Lodge J.K."/>
            <person name="Idnurm A."/>
            <person name="Stajich J.E."/>
            <person name="Kronstad J.W."/>
            <person name="Sanyal K."/>
            <person name="Heitman J."/>
            <person name="Fraser J.A."/>
            <person name="Cuomo C.A."/>
            <person name="Dietrich F.S."/>
        </authorList>
    </citation>
    <scope>NUCLEOTIDE SEQUENCE [LARGE SCALE GENOMIC DNA]</scope>
    <source>
        <strain evidence="5">H99 / ATCC 208821 / CBS 10515 / FGSC 9487</strain>
    </source>
</reference>
<dbReference type="Proteomes" id="UP000010091">
    <property type="component" value="Chromosome 10"/>
</dbReference>
<dbReference type="Gene3D" id="4.10.60.10">
    <property type="entry name" value="Zinc finger, CCHC-type"/>
    <property type="match status" value="1"/>
</dbReference>
<sequence length="518" mass="55976">MVVVLDYVTVAKFISDRLLRDGGLKLSTREDFPTWNDSIMSALTYARVRHYIDLPSPQSTVECPMDSLGSTKSTEIAPGTFDVDIDQLIRESIRETLVISLRPNYSHYTTAATLYAALVRDFGEFGPEQLYSKVCALVDTVCTANTDIATWLGTMGSLARDLTAMELTVDKLLCALYLRGLPSRFDTFVTSVLSGTSNLSGSNLKSDALRAAILNFDTAQKRGGSTQALAAQGPSARGPSARYPCHICRAPDHWAPDCPQENKKTRGRRRHRKPTASVSSISAAESSVGHGQIAVASPKAPVTIFNRLTTTVRSLFVQHPLLSQCTSEWILDSGASESMTGDRSWLQDLHRISPITITVANGGSLTANEAGTAVFLNHRGTPIQLSHVLLVPGLRFNLLSTTGIMTAGVRVSMANGHSDILYHGESVLRARLRNNSWVLDVCRPPCPPSGQLISLPAVIDPTSPPAFVRVSVVSAPIDIWHRRLSHLSLPSLRRLLSDLSVGGRLVAGPSSPVCQGSL</sequence>